<dbReference type="OrthoDB" id="2214365at2759"/>
<dbReference type="InterPro" id="IPR009057">
    <property type="entry name" value="Homeodomain-like_sf"/>
</dbReference>
<protein>
    <recommendedName>
        <fullName evidence="2">Homeodomain-like protein</fullName>
    </recommendedName>
</protein>
<dbReference type="SUPFAM" id="SSF46689">
    <property type="entry name" value="Homeodomain-like"/>
    <property type="match status" value="1"/>
</dbReference>
<organism evidence="1">
    <name type="scientific">Rhizopus microsporus var. microsporus</name>
    <dbReference type="NCBI Taxonomy" id="86635"/>
    <lineage>
        <taxon>Eukaryota</taxon>
        <taxon>Fungi</taxon>
        <taxon>Fungi incertae sedis</taxon>
        <taxon>Mucoromycota</taxon>
        <taxon>Mucoromycotina</taxon>
        <taxon>Mucoromycetes</taxon>
        <taxon>Mucorales</taxon>
        <taxon>Mucorineae</taxon>
        <taxon>Rhizopodaceae</taxon>
        <taxon>Rhizopus</taxon>
    </lineage>
</organism>
<evidence type="ECO:0008006" key="2">
    <source>
        <dbReference type="Google" id="ProtNLM"/>
    </source>
</evidence>
<evidence type="ECO:0000313" key="1">
    <source>
        <dbReference type="EMBL" id="ORE05186.1"/>
    </source>
</evidence>
<reference evidence="1" key="1">
    <citation type="journal article" date="2016" name="Proc. Natl. Acad. Sci. U.S.A.">
        <title>Lipid metabolic changes in an early divergent fungus govern the establishment of a mutualistic symbiosis with endobacteria.</title>
        <authorList>
            <person name="Lastovetsky O.A."/>
            <person name="Gaspar M.L."/>
            <person name="Mondo S.J."/>
            <person name="LaButti K.M."/>
            <person name="Sandor L."/>
            <person name="Grigoriev I.V."/>
            <person name="Henry S.A."/>
            <person name="Pawlowska T.E."/>
        </authorList>
    </citation>
    <scope>NUCLEOTIDE SEQUENCE [LARGE SCALE GENOMIC DNA]</scope>
    <source>
        <strain evidence="1">ATCC 52814</strain>
    </source>
</reference>
<dbReference type="AlphaFoldDB" id="A0A1X0QZM3"/>
<gene>
    <name evidence="1" type="ORF">BCV72DRAFT_250761</name>
</gene>
<accession>A0A1X0QZM3</accession>
<dbReference type="Proteomes" id="UP000242414">
    <property type="component" value="Unassembled WGS sequence"/>
</dbReference>
<dbReference type="EMBL" id="KV921951">
    <property type="protein sequence ID" value="ORE05186.1"/>
    <property type="molecule type" value="Genomic_DNA"/>
</dbReference>
<dbReference type="VEuPathDB" id="FungiDB:BCV72DRAFT_250761"/>
<name>A0A1X0QZM3_RHIZD</name>
<sequence>MEDALTHVDDSYIVLETITSRQIFLNVKRPGKIAEEFSVKKQSKPNKLKPSVKLYNNYSDFTRETFIDRMLENLQERGLVAKVAKDLNINYRTTLRWRKYYEGTEGVEHKKSEQNSGPKSSFTAEHSEYIKELLDNDPHLYSDDIINSLTERFEDFTISKSQLNNHLRNTVLITVKKPIFEPEVRNSVGNLQTRFEWFIEWKYSDLDFTKKIDEAASKSGSTAIVKQPKTRAQSHIIIEAIHSSSVVHVVIRKPPPRKET</sequence>
<proteinExistence type="predicted"/>